<accession>A0A9Q0XBP4</accession>
<feature type="compositionally biased region" description="Low complexity" evidence="2">
    <location>
        <begin position="16"/>
        <end position="26"/>
    </location>
</feature>
<dbReference type="PANTHER" id="PTHR12767">
    <property type="entry name" value="BCL7 RELATED"/>
    <property type="match status" value="1"/>
</dbReference>
<proteinExistence type="inferred from homology"/>
<name>A0A9Q0XBP4_9SAUR</name>
<feature type="compositionally biased region" description="Low complexity" evidence="2">
    <location>
        <begin position="84"/>
        <end position="95"/>
    </location>
</feature>
<evidence type="ECO:0000256" key="1">
    <source>
        <dbReference type="ARBA" id="ARBA00010326"/>
    </source>
</evidence>
<evidence type="ECO:0000313" key="5">
    <source>
        <dbReference type="Proteomes" id="UP001142489"/>
    </source>
</evidence>
<dbReference type="Pfam" id="PF04714">
    <property type="entry name" value="BCL_N"/>
    <property type="match status" value="1"/>
</dbReference>
<sequence length="395" mass="41910">MRSAAGQSLGGGGRAPGAAGAMSGRSVRAETRSRAKDDIKKVMAAIERVRKWEKKWVTVGDTSLRIFKWVPVAESSKEKEKAKATPGIAAAATATQEPNGFPAEAGTNSSLLLEFQDENSNQSSLSDAYPLKADSSPASSPSPQQSESMSPGHPTEDSQPPTLGQEALEEPALPSSEVTDEPPTLTKEEPVPFEAQDVDDLQYQAPEIAAACLASAFQGPPEDALVLDVACGTGLVAQELHARGFRRFHGLDGSAGMLELAHNKGLYQDLKQCLLGQGPLPAPEDNYDAVVIVGALSVGQVPVEVLPELLRVTKPGGFLCLTTRSNKSNLAFKARLERGLDDLQRGGLCEKVAVQEVENWEKATSEEESLRGQGTIPGTVYLYRKQPGVLSPSLG</sequence>
<dbReference type="PANTHER" id="PTHR12767:SF5">
    <property type="entry name" value="B-CELL CLL_LYMPHOMA 7 PROTEIN FAMILY MEMBER B"/>
    <property type="match status" value="1"/>
</dbReference>
<reference evidence="4" key="1">
    <citation type="journal article" date="2023" name="DNA Res.">
        <title>Chromosome-level genome assembly of Phrynocephalus forsythii using third-generation DNA sequencing and Hi-C analysis.</title>
        <authorList>
            <person name="Qi Y."/>
            <person name="Zhao W."/>
            <person name="Zhao Y."/>
            <person name="Niu C."/>
            <person name="Cao S."/>
            <person name="Zhang Y."/>
        </authorList>
    </citation>
    <scope>NUCLEOTIDE SEQUENCE</scope>
    <source>
        <tissue evidence="4">Muscle</tissue>
    </source>
</reference>
<evidence type="ECO:0000259" key="3">
    <source>
        <dbReference type="Pfam" id="PF13649"/>
    </source>
</evidence>
<dbReference type="Proteomes" id="UP001142489">
    <property type="component" value="Unassembled WGS sequence"/>
</dbReference>
<dbReference type="SUPFAM" id="SSF53335">
    <property type="entry name" value="S-adenosyl-L-methionine-dependent methyltransferases"/>
    <property type="match status" value="1"/>
</dbReference>
<protein>
    <recommendedName>
        <fullName evidence="3">Methyltransferase domain-containing protein</fullName>
    </recommendedName>
</protein>
<dbReference type="CDD" id="cd02440">
    <property type="entry name" value="AdoMet_MTases"/>
    <property type="match status" value="1"/>
</dbReference>
<dbReference type="InterPro" id="IPR006804">
    <property type="entry name" value="BCL7"/>
</dbReference>
<dbReference type="InterPro" id="IPR029063">
    <property type="entry name" value="SAM-dependent_MTases_sf"/>
</dbReference>
<evidence type="ECO:0000256" key="2">
    <source>
        <dbReference type="SAM" id="MobiDB-lite"/>
    </source>
</evidence>
<dbReference type="EMBL" id="JAPFRF010000017">
    <property type="protein sequence ID" value="KAJ7308967.1"/>
    <property type="molecule type" value="Genomic_DNA"/>
</dbReference>
<feature type="region of interest" description="Disordered" evidence="2">
    <location>
        <begin position="118"/>
        <end position="190"/>
    </location>
</feature>
<dbReference type="Gene3D" id="3.40.50.150">
    <property type="entry name" value="Vaccinia Virus protein VP39"/>
    <property type="match status" value="1"/>
</dbReference>
<feature type="compositionally biased region" description="Low complexity" evidence="2">
    <location>
        <begin position="135"/>
        <end position="151"/>
    </location>
</feature>
<dbReference type="InterPro" id="IPR041698">
    <property type="entry name" value="Methyltransf_25"/>
</dbReference>
<dbReference type="OrthoDB" id="3647at2759"/>
<comment type="similarity">
    <text evidence="1">Belongs to the BCL7 family.</text>
</comment>
<evidence type="ECO:0000313" key="4">
    <source>
        <dbReference type="EMBL" id="KAJ7308967.1"/>
    </source>
</evidence>
<comment type="caution">
    <text evidence="4">The sequence shown here is derived from an EMBL/GenBank/DDBJ whole genome shotgun (WGS) entry which is preliminary data.</text>
</comment>
<dbReference type="Pfam" id="PF13649">
    <property type="entry name" value="Methyltransf_25"/>
    <property type="match status" value="1"/>
</dbReference>
<dbReference type="AlphaFoldDB" id="A0A9Q0XBP4"/>
<dbReference type="GO" id="GO:0008757">
    <property type="term" value="F:S-adenosylmethionine-dependent methyltransferase activity"/>
    <property type="evidence" value="ECO:0007669"/>
    <property type="project" value="InterPro"/>
</dbReference>
<gene>
    <name evidence="4" type="ORF">JRQ81_008249</name>
</gene>
<feature type="region of interest" description="Disordered" evidence="2">
    <location>
        <begin position="1"/>
        <end position="35"/>
    </location>
</feature>
<keyword evidence="5" id="KW-1185">Reference proteome</keyword>
<feature type="domain" description="Methyltransferase" evidence="3">
    <location>
        <begin position="226"/>
        <end position="317"/>
    </location>
</feature>
<feature type="region of interest" description="Disordered" evidence="2">
    <location>
        <begin position="75"/>
        <end position="106"/>
    </location>
</feature>
<organism evidence="4 5">
    <name type="scientific">Phrynocephalus forsythii</name>
    <dbReference type="NCBI Taxonomy" id="171643"/>
    <lineage>
        <taxon>Eukaryota</taxon>
        <taxon>Metazoa</taxon>
        <taxon>Chordata</taxon>
        <taxon>Craniata</taxon>
        <taxon>Vertebrata</taxon>
        <taxon>Euteleostomi</taxon>
        <taxon>Lepidosauria</taxon>
        <taxon>Squamata</taxon>
        <taxon>Bifurcata</taxon>
        <taxon>Unidentata</taxon>
        <taxon>Episquamata</taxon>
        <taxon>Toxicofera</taxon>
        <taxon>Iguania</taxon>
        <taxon>Acrodonta</taxon>
        <taxon>Agamidae</taxon>
        <taxon>Agaminae</taxon>
        <taxon>Phrynocephalus</taxon>
    </lineage>
</organism>